<reference evidence="1 3" key="2">
    <citation type="journal article" date="2013" name="Nature">
        <title>Insights into bilaterian evolution from three spiralian genomes.</title>
        <authorList>
            <person name="Simakov O."/>
            <person name="Marletaz F."/>
            <person name="Cho S.J."/>
            <person name="Edsinger-Gonzales E."/>
            <person name="Havlak P."/>
            <person name="Hellsten U."/>
            <person name="Kuo D.H."/>
            <person name="Larsson T."/>
            <person name="Lv J."/>
            <person name="Arendt D."/>
            <person name="Savage R."/>
            <person name="Osoegawa K."/>
            <person name="de Jong P."/>
            <person name="Grimwood J."/>
            <person name="Chapman J.A."/>
            <person name="Shapiro H."/>
            <person name="Aerts A."/>
            <person name="Otillar R.P."/>
            <person name="Terry A.Y."/>
            <person name="Boore J.L."/>
            <person name="Grigoriev I.V."/>
            <person name="Lindberg D.R."/>
            <person name="Seaver E.C."/>
            <person name="Weisblat D.A."/>
            <person name="Putnam N.H."/>
            <person name="Rokhsar D.S."/>
        </authorList>
    </citation>
    <scope>NUCLEOTIDE SEQUENCE</scope>
</reference>
<evidence type="ECO:0000313" key="1">
    <source>
        <dbReference type="EMBL" id="ESN89925.1"/>
    </source>
</evidence>
<reference evidence="3" key="1">
    <citation type="submission" date="2012-12" db="EMBL/GenBank/DDBJ databases">
        <authorList>
            <person name="Hellsten U."/>
            <person name="Grimwood J."/>
            <person name="Chapman J.A."/>
            <person name="Shapiro H."/>
            <person name="Aerts A."/>
            <person name="Otillar R.P."/>
            <person name="Terry A.Y."/>
            <person name="Boore J.L."/>
            <person name="Simakov O."/>
            <person name="Marletaz F."/>
            <person name="Cho S.-J."/>
            <person name="Edsinger-Gonzales E."/>
            <person name="Havlak P."/>
            <person name="Kuo D.-H."/>
            <person name="Larsson T."/>
            <person name="Lv J."/>
            <person name="Arendt D."/>
            <person name="Savage R."/>
            <person name="Osoegawa K."/>
            <person name="de Jong P."/>
            <person name="Lindberg D.R."/>
            <person name="Seaver E.C."/>
            <person name="Weisblat D.A."/>
            <person name="Putnam N.H."/>
            <person name="Grigoriev I.V."/>
            <person name="Rokhsar D.S."/>
        </authorList>
    </citation>
    <scope>NUCLEOTIDE SEQUENCE</scope>
</reference>
<keyword evidence="3" id="KW-1185">Reference proteome</keyword>
<dbReference type="KEGG" id="hro:HELRODRAFT_183046"/>
<dbReference type="EMBL" id="KB097792">
    <property type="protein sequence ID" value="ESN89925.1"/>
    <property type="molecule type" value="Genomic_DNA"/>
</dbReference>
<dbReference type="HOGENOM" id="CLU_1103800_0_0_1"/>
<dbReference type="GeneID" id="20208836"/>
<protein>
    <submittedName>
        <fullName evidence="1 2">Uncharacterized protein</fullName>
    </submittedName>
</protein>
<dbReference type="CTD" id="20208836"/>
<dbReference type="EMBL" id="AMQM01008542">
    <property type="status" value="NOT_ANNOTATED_CDS"/>
    <property type="molecule type" value="Genomic_DNA"/>
</dbReference>
<gene>
    <name evidence="2" type="primary">20208836</name>
    <name evidence="1" type="ORF">HELRODRAFT_183046</name>
</gene>
<proteinExistence type="predicted"/>
<dbReference type="InParanoid" id="T1FJ37"/>
<dbReference type="RefSeq" id="XP_009032008.1">
    <property type="nucleotide sequence ID" value="XM_009033760.1"/>
</dbReference>
<accession>T1FJ37</accession>
<evidence type="ECO:0000313" key="3">
    <source>
        <dbReference type="Proteomes" id="UP000015101"/>
    </source>
</evidence>
<name>T1FJ37_HELRO</name>
<reference evidence="2" key="3">
    <citation type="submission" date="2015-06" db="UniProtKB">
        <authorList>
            <consortium name="EnsemblMetazoa"/>
        </authorList>
    </citation>
    <scope>IDENTIFICATION</scope>
</reference>
<dbReference type="Proteomes" id="UP000015101">
    <property type="component" value="Unassembled WGS sequence"/>
</dbReference>
<sequence length="252" mass="29105">MKRKMQDETLFDNYLDECKDKQQHRLHQLLQQQQQQTKRQLIENEITDKPSNNNPDIHYSQPIRDQPKLTLFNSTSHLFQLLPKHLLSHFYSLSPTLLFPRVLTNTTDSYGTENSKKYPQAISTFTLYNQLNRLTKVDDGPKESEQTNIDSIRCNAGIDSIRCNANIDSIPCNFGIDSIRCNADIDSIRCNADTDSKRCNNCIESERCNSFNGISLVKYNEFIVPKDVSFEEPFKDKFEKTVLIKTEAGDLI</sequence>
<organism evidence="2 3">
    <name type="scientific">Helobdella robusta</name>
    <name type="common">Californian leech</name>
    <dbReference type="NCBI Taxonomy" id="6412"/>
    <lineage>
        <taxon>Eukaryota</taxon>
        <taxon>Metazoa</taxon>
        <taxon>Spiralia</taxon>
        <taxon>Lophotrochozoa</taxon>
        <taxon>Annelida</taxon>
        <taxon>Clitellata</taxon>
        <taxon>Hirudinea</taxon>
        <taxon>Rhynchobdellida</taxon>
        <taxon>Glossiphoniidae</taxon>
        <taxon>Helobdella</taxon>
    </lineage>
</organism>
<evidence type="ECO:0000313" key="2">
    <source>
        <dbReference type="EnsemblMetazoa" id="HelroP183046"/>
    </source>
</evidence>
<dbReference type="EnsemblMetazoa" id="HelroT183046">
    <property type="protein sequence ID" value="HelroP183046"/>
    <property type="gene ID" value="HelroG183046"/>
</dbReference>
<dbReference type="AlphaFoldDB" id="T1FJ37"/>